<proteinExistence type="predicted"/>
<dbReference type="OrthoDB" id="47844at2759"/>
<keyword evidence="2" id="KW-1185">Reference proteome</keyword>
<dbReference type="CDD" id="cd23158">
    <property type="entry name" value="Prefoldin_UXT"/>
    <property type="match status" value="1"/>
</dbReference>
<sequence>MGSDDLQDQLSHYAKFVETVLKPKLSSAESEAGVVRAEIAEYRELKAKADERTKKGLAGEPLEALVDLGHGALFCNAVVRDPDRMFVKVGLGFHAEMTLAEASEFASKRISYLRANRLEKRESEIKEIQGHIQSASMILDQLHAEMRNS</sequence>
<dbReference type="InterPro" id="IPR009053">
    <property type="entry name" value="Prefoldin"/>
</dbReference>
<dbReference type="InterPro" id="IPR004127">
    <property type="entry name" value="Prefoldin_subunit_alpha"/>
</dbReference>
<reference evidence="1 2" key="1">
    <citation type="submission" date="2019-01" db="EMBL/GenBank/DDBJ databases">
        <authorList>
            <person name="Ferrante I. M."/>
        </authorList>
    </citation>
    <scope>NUCLEOTIDE SEQUENCE [LARGE SCALE GENOMIC DNA]</scope>
    <source>
        <strain evidence="1 2">B856</strain>
    </source>
</reference>
<evidence type="ECO:0000313" key="1">
    <source>
        <dbReference type="EMBL" id="VEU45321.1"/>
    </source>
</evidence>
<dbReference type="Gene3D" id="1.10.287.370">
    <property type="match status" value="1"/>
</dbReference>
<organism evidence="1 2">
    <name type="scientific">Pseudo-nitzschia multistriata</name>
    <dbReference type="NCBI Taxonomy" id="183589"/>
    <lineage>
        <taxon>Eukaryota</taxon>
        <taxon>Sar</taxon>
        <taxon>Stramenopiles</taxon>
        <taxon>Ochrophyta</taxon>
        <taxon>Bacillariophyta</taxon>
        <taxon>Bacillariophyceae</taxon>
        <taxon>Bacillariophycidae</taxon>
        <taxon>Bacillariales</taxon>
        <taxon>Bacillariaceae</taxon>
        <taxon>Pseudo-nitzschia</taxon>
    </lineage>
</organism>
<dbReference type="SUPFAM" id="SSF46579">
    <property type="entry name" value="Prefoldin"/>
    <property type="match status" value="1"/>
</dbReference>
<dbReference type="Proteomes" id="UP000291116">
    <property type="component" value="Unassembled WGS sequence"/>
</dbReference>
<evidence type="ECO:0000313" key="2">
    <source>
        <dbReference type="Proteomes" id="UP000291116"/>
    </source>
</evidence>
<accession>A0A448ZTG9</accession>
<dbReference type="EMBL" id="CAACVS010000699">
    <property type="protein sequence ID" value="VEU45321.1"/>
    <property type="molecule type" value="Genomic_DNA"/>
</dbReference>
<gene>
    <name evidence="1" type="ORF">PSNMU_V1.4_AUG-EV-PASAV3_0124930</name>
</gene>
<protein>
    <submittedName>
        <fullName evidence="1">Uncharacterized protein</fullName>
    </submittedName>
</protein>
<name>A0A448ZTG9_9STRA</name>
<dbReference type="AlphaFoldDB" id="A0A448ZTG9"/>
<dbReference type="Pfam" id="PF02996">
    <property type="entry name" value="Prefoldin"/>
    <property type="match status" value="1"/>
</dbReference>